<evidence type="ECO:0000256" key="4">
    <source>
        <dbReference type="ARBA" id="ARBA00022759"/>
    </source>
</evidence>
<dbReference type="CDD" id="cd01647">
    <property type="entry name" value="RT_LTR"/>
    <property type="match status" value="1"/>
</dbReference>
<evidence type="ECO:0000256" key="7">
    <source>
        <dbReference type="SAM" id="MobiDB-lite"/>
    </source>
</evidence>
<dbReference type="FunFam" id="3.30.70.270:FF:000020">
    <property type="entry name" value="Transposon Tf2-6 polyprotein-like Protein"/>
    <property type="match status" value="1"/>
</dbReference>
<dbReference type="SUPFAM" id="SSF56672">
    <property type="entry name" value="DNA/RNA polymerases"/>
    <property type="match status" value="1"/>
</dbReference>
<dbReference type="Pfam" id="PF00078">
    <property type="entry name" value="RVT_1"/>
    <property type="match status" value="1"/>
</dbReference>
<keyword evidence="12" id="KW-1185">Reference proteome</keyword>
<evidence type="ECO:0000256" key="1">
    <source>
        <dbReference type="ARBA" id="ARBA00022679"/>
    </source>
</evidence>
<feature type="region of interest" description="Disordered" evidence="7">
    <location>
        <begin position="901"/>
        <end position="923"/>
    </location>
</feature>
<feature type="compositionally biased region" description="Low complexity" evidence="7">
    <location>
        <begin position="1101"/>
        <end position="1114"/>
    </location>
</feature>
<dbReference type="InterPro" id="IPR043502">
    <property type="entry name" value="DNA/RNA_pol_sf"/>
</dbReference>
<organism evidence="11 12">
    <name type="scientific">Chara braunii</name>
    <name type="common">Braun's stonewort</name>
    <dbReference type="NCBI Taxonomy" id="69332"/>
    <lineage>
        <taxon>Eukaryota</taxon>
        <taxon>Viridiplantae</taxon>
        <taxon>Streptophyta</taxon>
        <taxon>Charophyceae</taxon>
        <taxon>Charales</taxon>
        <taxon>Characeae</taxon>
        <taxon>Chara</taxon>
    </lineage>
</organism>
<keyword evidence="5" id="KW-0378">Hydrolase</keyword>
<dbReference type="Gene3D" id="3.30.70.270">
    <property type="match status" value="2"/>
</dbReference>
<evidence type="ECO:0000259" key="8">
    <source>
        <dbReference type="Pfam" id="PF00078"/>
    </source>
</evidence>
<dbReference type="GO" id="GO:0003964">
    <property type="term" value="F:RNA-directed DNA polymerase activity"/>
    <property type="evidence" value="ECO:0007669"/>
    <property type="project" value="UniProtKB-KW"/>
</dbReference>
<feature type="region of interest" description="Disordered" evidence="7">
    <location>
        <begin position="579"/>
        <end position="634"/>
    </location>
</feature>
<feature type="compositionally biased region" description="Acidic residues" evidence="7">
    <location>
        <begin position="1271"/>
        <end position="1299"/>
    </location>
</feature>
<evidence type="ECO:0000256" key="2">
    <source>
        <dbReference type="ARBA" id="ARBA00022695"/>
    </source>
</evidence>
<evidence type="ECO:0000256" key="5">
    <source>
        <dbReference type="ARBA" id="ARBA00022801"/>
    </source>
</evidence>
<proteinExistence type="predicted"/>
<feature type="region of interest" description="Disordered" evidence="7">
    <location>
        <begin position="1206"/>
        <end position="1254"/>
    </location>
</feature>
<evidence type="ECO:0000313" key="12">
    <source>
        <dbReference type="Proteomes" id="UP000265515"/>
    </source>
</evidence>
<evidence type="ECO:0000259" key="10">
    <source>
        <dbReference type="Pfam" id="PF17917"/>
    </source>
</evidence>
<dbReference type="InterPro" id="IPR043128">
    <property type="entry name" value="Rev_trsase/Diguanyl_cyclase"/>
</dbReference>
<keyword evidence="1" id="KW-0808">Transferase</keyword>
<feature type="compositionally biased region" description="Basic and acidic residues" evidence="7">
    <location>
        <begin position="593"/>
        <end position="633"/>
    </location>
</feature>
<feature type="compositionally biased region" description="Gly residues" evidence="7">
    <location>
        <begin position="86"/>
        <end position="100"/>
    </location>
</feature>
<feature type="compositionally biased region" description="Pro residues" evidence="7">
    <location>
        <begin position="1045"/>
        <end position="1054"/>
    </location>
</feature>
<dbReference type="InterPro" id="IPR000477">
    <property type="entry name" value="RT_dom"/>
</dbReference>
<feature type="compositionally biased region" description="Pro residues" evidence="7">
    <location>
        <begin position="671"/>
        <end position="684"/>
    </location>
</feature>
<evidence type="ECO:0000313" key="11">
    <source>
        <dbReference type="EMBL" id="GBG78992.1"/>
    </source>
</evidence>
<dbReference type="PANTHER" id="PTHR37984:SF5">
    <property type="entry name" value="PROTEIN NYNRIN-LIKE"/>
    <property type="match status" value="1"/>
</dbReference>
<feature type="domain" description="Reverse transcriptase RNase H-like" evidence="10">
    <location>
        <begin position="1544"/>
        <end position="1648"/>
    </location>
</feature>
<dbReference type="InterPro" id="IPR050951">
    <property type="entry name" value="Retrovirus_Pol_polyprotein"/>
</dbReference>
<protein>
    <recommendedName>
        <fullName evidence="13">Reverse transcriptase domain-containing protein</fullName>
    </recommendedName>
</protein>
<comment type="caution">
    <text evidence="11">The sequence shown here is derived from an EMBL/GenBank/DDBJ whole genome shotgun (WGS) entry which is preliminary data.</text>
</comment>
<keyword evidence="4" id="KW-0255">Endonuclease</keyword>
<dbReference type="Pfam" id="PF04937">
    <property type="entry name" value="DUF659"/>
    <property type="match status" value="1"/>
</dbReference>
<dbReference type="InterPro" id="IPR012337">
    <property type="entry name" value="RNaseH-like_sf"/>
</dbReference>
<feature type="domain" description="Reverse transcriptase" evidence="8">
    <location>
        <begin position="1355"/>
        <end position="1455"/>
    </location>
</feature>
<feature type="compositionally biased region" description="Pro residues" evidence="7">
    <location>
        <begin position="1090"/>
        <end position="1100"/>
    </location>
</feature>
<dbReference type="GO" id="GO:0016787">
    <property type="term" value="F:hydrolase activity"/>
    <property type="evidence" value="ECO:0007669"/>
    <property type="project" value="UniProtKB-KW"/>
</dbReference>
<keyword evidence="3" id="KW-0540">Nuclease</keyword>
<feature type="compositionally biased region" description="Low complexity" evidence="7">
    <location>
        <begin position="1070"/>
        <end position="1084"/>
    </location>
</feature>
<reference evidence="11 12" key="1">
    <citation type="journal article" date="2018" name="Cell">
        <title>The Chara Genome: Secondary Complexity and Implications for Plant Terrestrialization.</title>
        <authorList>
            <person name="Nishiyama T."/>
            <person name="Sakayama H."/>
            <person name="Vries J.D."/>
            <person name="Buschmann H."/>
            <person name="Saint-Marcoux D."/>
            <person name="Ullrich K.K."/>
            <person name="Haas F.B."/>
            <person name="Vanderstraeten L."/>
            <person name="Becker D."/>
            <person name="Lang D."/>
            <person name="Vosolsobe S."/>
            <person name="Rombauts S."/>
            <person name="Wilhelmsson P.K.I."/>
            <person name="Janitza P."/>
            <person name="Kern R."/>
            <person name="Heyl A."/>
            <person name="Rumpler F."/>
            <person name="Villalobos L.I.A.C."/>
            <person name="Clay J.M."/>
            <person name="Skokan R."/>
            <person name="Toyoda A."/>
            <person name="Suzuki Y."/>
            <person name="Kagoshima H."/>
            <person name="Schijlen E."/>
            <person name="Tajeshwar N."/>
            <person name="Catarino B."/>
            <person name="Hetherington A.J."/>
            <person name="Saltykova A."/>
            <person name="Bonnot C."/>
            <person name="Breuninger H."/>
            <person name="Symeonidi A."/>
            <person name="Radhakrishnan G.V."/>
            <person name="Van Nieuwerburgh F."/>
            <person name="Deforce D."/>
            <person name="Chang C."/>
            <person name="Karol K.G."/>
            <person name="Hedrich R."/>
            <person name="Ulvskov P."/>
            <person name="Glockner G."/>
            <person name="Delwiche C.F."/>
            <person name="Petrasek J."/>
            <person name="Van de Peer Y."/>
            <person name="Friml J."/>
            <person name="Beilby M."/>
            <person name="Dolan L."/>
            <person name="Kohara Y."/>
            <person name="Sugano S."/>
            <person name="Fujiyama A."/>
            <person name="Delaux P.-M."/>
            <person name="Quint M."/>
            <person name="TheiBen G."/>
            <person name="Hagemann M."/>
            <person name="Harholt J."/>
            <person name="Dunand C."/>
            <person name="Zachgo S."/>
            <person name="Langdale J."/>
            <person name="Maumus F."/>
            <person name="Straeten D.V.D."/>
            <person name="Gould S.B."/>
            <person name="Rensing S.A."/>
        </authorList>
    </citation>
    <scope>NUCLEOTIDE SEQUENCE [LARGE SCALE GENOMIC DNA]</scope>
    <source>
        <strain evidence="11 12">S276</strain>
    </source>
</reference>
<keyword evidence="2" id="KW-0548">Nucleotidyltransferase</keyword>
<dbReference type="EMBL" id="BFEA01000308">
    <property type="protein sequence ID" value="GBG78992.1"/>
    <property type="molecule type" value="Genomic_DNA"/>
</dbReference>
<feature type="compositionally biased region" description="Polar residues" evidence="7">
    <location>
        <begin position="1057"/>
        <end position="1067"/>
    </location>
</feature>
<feature type="domain" description="DUF659" evidence="9">
    <location>
        <begin position="240"/>
        <end position="389"/>
    </location>
</feature>
<keyword evidence="6" id="KW-0695">RNA-directed DNA polymerase</keyword>
<dbReference type="InterPro" id="IPR041373">
    <property type="entry name" value="RT_RNaseH"/>
</dbReference>
<gene>
    <name evidence="11" type="ORF">CBR_g28705</name>
</gene>
<dbReference type="Pfam" id="PF17917">
    <property type="entry name" value="RT_RNaseH"/>
    <property type="match status" value="1"/>
</dbReference>
<feature type="region of interest" description="Disordered" evidence="7">
    <location>
        <begin position="1267"/>
        <end position="1342"/>
    </location>
</feature>
<sequence length="1712" mass="185635">MMLRCTFCNKVFQGSQFQATRHFTQTNYCKDVSDEASYEIARRSQQKFESDQMERVARYAAERGVDVPGTGGVRGGEAGRQPVEGASGGVGGDGGGGGTEEGAIDVDREARVPGEQGVPGHEDVPKVYPGTGERMEDFLRRAAKGPVGEGSSKRKEGGTDPAAAPAGKRHRQQKVTDVYGGEWVARHKKTFLRSLYSSGVPFNAFRNQAWKAYQQFLLEQPGSSPRAVLPSHSEIASMQSVETHREELAEELEQVRQPFWITGATLLSDGRKSRDGRPIVNFLAAGSRGVVVYTTINREGEPDDAVHVLRRWVTIFHEFSFGGPQRVNAICTDSASAYVGAARALASPGIPPAIRRITWLPCSVHVCNKLLSDMGTSCDAFVDTITRARVLVVFFKTHQATLYFFRKRSSNKGLVLSCETRFASVYSMLERLLALQDALQAMMRGDEGREFASIPWSADVCDMAPERNWAVHEGIHTKKRNQLAFEKVVQLVEITANVRLSEYRRAGCGYVLPWQRDEGILDCQAGLELEPVRTGTRRGMTPEEIVRQVALITRDPIGVSAPPAAEAVFDRRASIFRPYPREDDSDEEPVPEAADHPALRIPREIDETHLDPEEDTRAHTARRAADRAEREVMGGEEELWGLFGEVASTGGTGARATSPAPTRQESSMPPASAPSPAPPSPVAPYEPTTAAEDTEELASSLPQRGLLQRGGAVRQLRLRSPSSGVLQEEGGPLAAAVEGEMAVEGGLADTPIAGVVDQIVVASAASLLEEMAASVLAEEAPTPGGADAVEGQAGAAGGAAEGAARGAAALDGLVAAAAGAVRRGSDAVGGGMPGLVEEDIGAQAEVSCGGGDERLMQQFLTEQYDPVMAGMTPGVARGLGMSDSQMGSHLDLDLSMGLPPSCGGATSTDRVPSRDDAAGESLTQPQRVVDEAVQAGRRRDEGVGDARCVVRETTTGLVVPFLGVHLAQGRQSQPVSVAVHGVSSPVITDLGSEPVVAPPCLPSHFAPQEVRRPLDADELAKEAVHDVTRLDRRVFDQRLQHPPWQAIPPVPWGPTSPVWSGSTSTGARTVGDVPGVSGGVVETTPRTRDMPPPPPRPPVGDPSSSPTGRGSRSPHTPGRSRIRDTTAVVGDVSDTVLFGRTDIDLDSTRRVTEHTARLQPGLGPRDGRMTAAREVAASGCEPQRDRDRGVSADSLEYALMAATCSVHEQTPRKRGVPPRPRPVPAEGGDALGETSGAEGLGMPRGSRREQTVTEASARVVVLRKAGAPVTIEEDDPETDVAVREEDEDYEGEEEGEEESEKGSDGDYDHDEHKPPPPPPKGAARRRAAQTSSSSRGRRSSTSDTERYFASLRTFHAQYIFHWVRYPMGICNAPATFRRAMNMTFQNFINKTRLTQGMINFCVIVYMDDILVYSETYHGHAQHIEWTLGALRDAGFKIALEKSEFFLSKISFLGYVVPLGGLRPDSRKVAPVKEAPVPMSLTQVRAFLGLASYYRRFIKGFATIARPLTNLLRKDQPLSWDAECQQAFATLKDALATAPILIRTDPSKQFILITDRQPEAISAILAQKGNDGREQVIEYASRTVPDERRNDSAPQGECYAVVWGIQHFHPYLYGQKFRLVTDHEPLLALKKLTNYTCMIFRWAVRLQEYDFDIVHRKTERHGNADGLTRLHRPVKVPKSEGITPWKESDLTNEPKYRQVAVLPRGKKPNGGDG</sequence>
<accession>A0A388L9T4</accession>
<name>A0A388L9T4_CHABU</name>
<dbReference type="PANTHER" id="PTHR37984">
    <property type="entry name" value="PROTEIN CBG26694"/>
    <property type="match status" value="1"/>
</dbReference>
<feature type="compositionally biased region" description="Gly residues" evidence="7">
    <location>
        <begin position="69"/>
        <end position="78"/>
    </location>
</feature>
<feature type="region of interest" description="Disordered" evidence="7">
    <location>
        <begin position="67"/>
        <end position="102"/>
    </location>
</feature>
<dbReference type="Gramene" id="GBG78992">
    <property type="protein sequence ID" value="GBG78992"/>
    <property type="gene ID" value="CBR_g28705"/>
</dbReference>
<feature type="region of interest" description="Disordered" evidence="7">
    <location>
        <begin position="647"/>
        <end position="700"/>
    </location>
</feature>
<evidence type="ECO:0008006" key="13">
    <source>
        <dbReference type="Google" id="ProtNLM"/>
    </source>
</evidence>
<dbReference type="SUPFAM" id="SSF53098">
    <property type="entry name" value="Ribonuclease H-like"/>
    <property type="match status" value="1"/>
</dbReference>
<evidence type="ECO:0000259" key="9">
    <source>
        <dbReference type="Pfam" id="PF04937"/>
    </source>
</evidence>
<evidence type="ECO:0000256" key="3">
    <source>
        <dbReference type="ARBA" id="ARBA00022722"/>
    </source>
</evidence>
<feature type="region of interest" description="Disordered" evidence="7">
    <location>
        <begin position="143"/>
        <end position="175"/>
    </location>
</feature>
<feature type="region of interest" description="Disordered" evidence="7">
    <location>
        <begin position="1043"/>
        <end position="1124"/>
    </location>
</feature>
<dbReference type="CDD" id="cd09274">
    <property type="entry name" value="RNase_HI_RT_Ty3"/>
    <property type="match status" value="1"/>
</dbReference>
<dbReference type="GO" id="GO:0004519">
    <property type="term" value="F:endonuclease activity"/>
    <property type="evidence" value="ECO:0007669"/>
    <property type="project" value="UniProtKB-KW"/>
</dbReference>
<dbReference type="Proteomes" id="UP000265515">
    <property type="component" value="Unassembled WGS sequence"/>
</dbReference>
<dbReference type="InterPro" id="IPR007021">
    <property type="entry name" value="DUF659"/>
</dbReference>
<evidence type="ECO:0000256" key="6">
    <source>
        <dbReference type="ARBA" id="ARBA00022918"/>
    </source>
</evidence>
<feature type="compositionally biased region" description="Low complexity" evidence="7">
    <location>
        <begin position="1328"/>
        <end position="1342"/>
    </location>
</feature>
<feature type="compositionally biased region" description="Basic and acidic residues" evidence="7">
    <location>
        <begin position="1300"/>
        <end position="1314"/>
    </location>
</feature>
<dbReference type="Gene3D" id="3.10.20.370">
    <property type="match status" value="1"/>
</dbReference>